<dbReference type="HOGENOM" id="CLU_000604_1_22_12"/>
<dbReference type="AlphaFoldDB" id="F0RUY0"/>
<dbReference type="InterPro" id="IPR027417">
    <property type="entry name" value="P-loop_NTPase"/>
</dbReference>
<dbReference type="SUPFAM" id="SSF52540">
    <property type="entry name" value="P-loop containing nucleoside triphosphate hydrolases"/>
    <property type="match status" value="1"/>
</dbReference>
<evidence type="ECO:0000256" key="1">
    <source>
        <dbReference type="ARBA" id="ARBA00022448"/>
    </source>
</evidence>
<dbReference type="InterPro" id="IPR017911">
    <property type="entry name" value="MacB-like_ATP-bd"/>
</dbReference>
<dbReference type="PANTHER" id="PTHR42798:SF6">
    <property type="entry name" value="CELL DIVISION ATP-BINDING PROTEIN FTSE"/>
    <property type="match status" value="1"/>
</dbReference>
<evidence type="ECO:0000256" key="4">
    <source>
        <dbReference type="ARBA" id="ARBA00038388"/>
    </source>
</evidence>
<dbReference type="InterPro" id="IPR003593">
    <property type="entry name" value="AAA+_ATPase"/>
</dbReference>
<organism evidence="6 7">
    <name type="scientific">Sphaerochaeta globosa (strain ATCC BAA-1886 / DSM 22777 / Buddy)</name>
    <name type="common">Spirochaeta sp. (strain Buddy)</name>
    <dbReference type="NCBI Taxonomy" id="158189"/>
    <lineage>
        <taxon>Bacteria</taxon>
        <taxon>Pseudomonadati</taxon>
        <taxon>Spirochaetota</taxon>
        <taxon>Spirochaetia</taxon>
        <taxon>Spirochaetales</taxon>
        <taxon>Sphaerochaetaceae</taxon>
        <taxon>Sphaerochaeta</taxon>
    </lineage>
</organism>
<dbReference type="CDD" id="cd03255">
    <property type="entry name" value="ABC_MJ0796_LolCDE_FtsE"/>
    <property type="match status" value="1"/>
</dbReference>
<dbReference type="InterPro" id="IPR017871">
    <property type="entry name" value="ABC_transporter-like_CS"/>
</dbReference>
<dbReference type="GO" id="GO:0022857">
    <property type="term" value="F:transmembrane transporter activity"/>
    <property type="evidence" value="ECO:0007669"/>
    <property type="project" value="UniProtKB-ARBA"/>
</dbReference>
<dbReference type="PANTHER" id="PTHR42798">
    <property type="entry name" value="LIPOPROTEIN-RELEASING SYSTEM ATP-BINDING PROTEIN LOLD"/>
    <property type="match status" value="1"/>
</dbReference>
<dbReference type="InterPro" id="IPR003439">
    <property type="entry name" value="ABC_transporter-like_ATP-bd"/>
</dbReference>
<keyword evidence="1" id="KW-0813">Transport</keyword>
<accession>F0RUY0</accession>
<feature type="domain" description="ABC transporter" evidence="5">
    <location>
        <begin position="6"/>
        <end position="224"/>
    </location>
</feature>
<evidence type="ECO:0000259" key="5">
    <source>
        <dbReference type="PROSITE" id="PS50893"/>
    </source>
</evidence>
<keyword evidence="2" id="KW-0547">Nucleotide-binding</keyword>
<dbReference type="GO" id="GO:0016887">
    <property type="term" value="F:ATP hydrolysis activity"/>
    <property type="evidence" value="ECO:0007669"/>
    <property type="project" value="InterPro"/>
</dbReference>
<dbReference type="Gene3D" id="3.40.50.300">
    <property type="entry name" value="P-loop containing nucleotide triphosphate hydrolases"/>
    <property type="match status" value="1"/>
</dbReference>
<dbReference type="RefSeq" id="WP_013606484.1">
    <property type="nucleotide sequence ID" value="NC_015152.1"/>
</dbReference>
<comment type="similarity">
    <text evidence="4">Belongs to the ABC transporter superfamily. Macrolide exporter (TC 3.A.1.122) family.</text>
</comment>
<sequence>MAESVIRLADVRRYYVMGDFVVKALDGVTVDIKRGEFTSIMGPSGSGKSTMMNLIGCLDTPTSGLIDIDGENTAGLNETELAYIRNRKVGFIFQQFNLLGKLTALDNVIVPLLYAGLSVHERKAKAIQALERVGLTDRLYHRPNELSGGQKQRVAIARALVNDPTILLADEPTGALDSKTGNQIMELFEELNSEGRTVIFVTHDRELGMRCHRQIRIRDGKLEE</sequence>
<dbReference type="OrthoDB" id="9805538at2"/>
<keyword evidence="3" id="KW-0067">ATP-binding</keyword>
<dbReference type="PROSITE" id="PS00211">
    <property type="entry name" value="ABC_TRANSPORTER_1"/>
    <property type="match status" value="1"/>
</dbReference>
<dbReference type="GO" id="GO:0005524">
    <property type="term" value="F:ATP binding"/>
    <property type="evidence" value="ECO:0007669"/>
    <property type="project" value="UniProtKB-KW"/>
</dbReference>
<reference evidence="7" key="1">
    <citation type="submission" date="2011-02" db="EMBL/GenBank/DDBJ databases">
        <title>Complete sequence of Spirochaeta sp. Buddy.</title>
        <authorList>
            <person name="Lucas S."/>
            <person name="Copeland A."/>
            <person name="Lapidus A."/>
            <person name="Cheng J.-F."/>
            <person name="Goodwin L."/>
            <person name="Pitluck S."/>
            <person name="Zeytun A."/>
            <person name="Detter J.C."/>
            <person name="Han C."/>
            <person name="Tapia R."/>
            <person name="Land M."/>
            <person name="Hauser L."/>
            <person name="Kyrpides N."/>
            <person name="Ivanova N."/>
            <person name="Mikhailova N."/>
            <person name="Pagani I."/>
            <person name="Ritalahti K.M."/>
            <person name="Loeffler F.E."/>
            <person name="Woyke T."/>
        </authorList>
    </citation>
    <scope>NUCLEOTIDE SEQUENCE [LARGE SCALE GENOMIC DNA]</scope>
    <source>
        <strain evidence="7">ATCC BAA-1886 / DSM 22777 / Buddy</strain>
    </source>
</reference>
<dbReference type="STRING" id="158189.SpiBuddy_0804"/>
<name>F0RUY0_SPHGB</name>
<evidence type="ECO:0000313" key="6">
    <source>
        <dbReference type="EMBL" id="ADY12631.1"/>
    </source>
</evidence>
<dbReference type="Proteomes" id="UP000008466">
    <property type="component" value="Chromosome"/>
</dbReference>
<dbReference type="eggNOG" id="COG1136">
    <property type="taxonomic scope" value="Bacteria"/>
</dbReference>
<keyword evidence="7" id="KW-1185">Reference proteome</keyword>
<evidence type="ECO:0000313" key="7">
    <source>
        <dbReference type="Proteomes" id="UP000008466"/>
    </source>
</evidence>
<keyword evidence="6" id="KW-0378">Hydrolase</keyword>
<dbReference type="FunFam" id="3.40.50.300:FF:000032">
    <property type="entry name" value="Export ABC transporter ATP-binding protein"/>
    <property type="match status" value="1"/>
</dbReference>
<gene>
    <name evidence="6" type="ordered locus">SpiBuddy_0804</name>
</gene>
<dbReference type="SMART" id="SM00382">
    <property type="entry name" value="AAA"/>
    <property type="match status" value="1"/>
</dbReference>
<evidence type="ECO:0000256" key="2">
    <source>
        <dbReference type="ARBA" id="ARBA00022741"/>
    </source>
</evidence>
<protein>
    <submittedName>
        <fullName evidence="6">Phosphonate-transporting ATPase</fullName>
        <ecNumber evidence="6">3.6.3.28</ecNumber>
    </submittedName>
</protein>
<dbReference type="GO" id="GO:0098796">
    <property type="term" value="C:membrane protein complex"/>
    <property type="evidence" value="ECO:0007669"/>
    <property type="project" value="UniProtKB-ARBA"/>
</dbReference>
<dbReference type="EC" id="3.6.3.28" evidence="6"/>
<evidence type="ECO:0000256" key="3">
    <source>
        <dbReference type="ARBA" id="ARBA00022840"/>
    </source>
</evidence>
<dbReference type="PROSITE" id="PS50893">
    <property type="entry name" value="ABC_TRANSPORTER_2"/>
    <property type="match status" value="1"/>
</dbReference>
<dbReference type="EMBL" id="CP002541">
    <property type="protein sequence ID" value="ADY12631.1"/>
    <property type="molecule type" value="Genomic_DNA"/>
</dbReference>
<dbReference type="KEGG" id="sbu:SpiBuddy_0804"/>
<proteinExistence type="inferred from homology"/>
<dbReference type="Pfam" id="PF00005">
    <property type="entry name" value="ABC_tran"/>
    <property type="match status" value="1"/>
</dbReference>